<name>A0A7I7ST48_9MYCO</name>
<sequence>MQVVAFAPARKSELEDAGGVLAEGFPMTSAYVEVLPAQIVVPFVLAVHTKAGIDFEPRRYIVAKSPEGERVGLLEFAWQWPDTPGVPVKFRVFVHEVPMWVTTAGVYEIGLADSPEGELESVFPFPIFENKPALNN</sequence>
<accession>A0A7I7ST48</accession>
<reference evidence="1 2" key="1">
    <citation type="journal article" date="2019" name="Emerg. Microbes Infect.">
        <title>Comprehensive subspecies identification of 175 nontuberculous mycobacteria species based on 7547 genomic profiles.</title>
        <authorList>
            <person name="Matsumoto Y."/>
            <person name="Kinjo T."/>
            <person name="Motooka D."/>
            <person name="Nabeya D."/>
            <person name="Jung N."/>
            <person name="Uechi K."/>
            <person name="Horii T."/>
            <person name="Iida T."/>
            <person name="Fujita J."/>
            <person name="Nakamura S."/>
        </authorList>
    </citation>
    <scope>NUCLEOTIDE SEQUENCE [LARGE SCALE GENOMIC DNA]</scope>
    <source>
        <strain evidence="1 2">JCM 30395</strain>
    </source>
</reference>
<protein>
    <submittedName>
        <fullName evidence="1">Uncharacterized protein</fullName>
    </submittedName>
</protein>
<keyword evidence="2" id="KW-1185">Reference proteome</keyword>
<proteinExistence type="predicted"/>
<evidence type="ECO:0000313" key="1">
    <source>
        <dbReference type="EMBL" id="BBY59541.1"/>
    </source>
</evidence>
<dbReference type="AlphaFoldDB" id="A0A7I7ST48"/>
<dbReference type="RefSeq" id="WP_163697587.1">
    <property type="nucleotide sequence ID" value="NZ_AP022595.1"/>
</dbReference>
<gene>
    <name evidence="1" type="ORF">MSAR_26770</name>
</gene>
<organism evidence="1 2">
    <name type="scientific">Mycolicibacterium sarraceniae</name>
    <dbReference type="NCBI Taxonomy" id="1534348"/>
    <lineage>
        <taxon>Bacteria</taxon>
        <taxon>Bacillati</taxon>
        <taxon>Actinomycetota</taxon>
        <taxon>Actinomycetes</taxon>
        <taxon>Mycobacteriales</taxon>
        <taxon>Mycobacteriaceae</taxon>
        <taxon>Mycolicibacterium</taxon>
    </lineage>
</organism>
<dbReference type="EMBL" id="AP022595">
    <property type="protein sequence ID" value="BBY59541.1"/>
    <property type="molecule type" value="Genomic_DNA"/>
</dbReference>
<evidence type="ECO:0000313" key="2">
    <source>
        <dbReference type="Proteomes" id="UP000466445"/>
    </source>
</evidence>
<dbReference type="Proteomes" id="UP000466445">
    <property type="component" value="Chromosome"/>
</dbReference>
<dbReference type="KEGG" id="msar:MSAR_26770"/>